<sequence>MEKIIHNIFTDWIPAGASVLDLGCGDGRLLESLAADRGVKGVGVEIDEAQVAVCLAKGLQVVSADIESAAMEELFAPGSFDYVLLKNTLQVISEPEKVLREMLRIGRQSICLFENASSFGNRLRFLLRGDLPTAENGEGPLAHLITVKGFSGTCARAGGRIVKSRYLTKDGLGVASSALNCHTAAYLLGRRDA</sequence>
<dbReference type="GO" id="GO:0008168">
    <property type="term" value="F:methyltransferase activity"/>
    <property type="evidence" value="ECO:0007669"/>
    <property type="project" value="UniProtKB-KW"/>
</dbReference>
<dbReference type="SUPFAM" id="SSF53335">
    <property type="entry name" value="S-adenosyl-L-methionine-dependent methyltransferases"/>
    <property type="match status" value="1"/>
</dbReference>
<dbReference type="InterPro" id="IPR010743">
    <property type="entry name" value="Methionine_synth_MetW"/>
</dbReference>
<dbReference type="AlphaFoldDB" id="A0A930UBX9"/>
<dbReference type="Pfam" id="PF07021">
    <property type="entry name" value="MetW"/>
    <property type="match status" value="1"/>
</dbReference>
<organism evidence="2 3">
    <name type="scientific">Candidatus Amphirhobacter heronislandensis</name>
    <dbReference type="NCBI Taxonomy" id="1732024"/>
    <lineage>
        <taxon>Bacteria</taxon>
        <taxon>Pseudomonadati</taxon>
        <taxon>Pseudomonadota</taxon>
        <taxon>Gammaproteobacteria</taxon>
        <taxon>Candidatus Tethybacterales</taxon>
        <taxon>Candidatus Tethybacteraceae</taxon>
        <taxon>Candidatus Amphirhobacter</taxon>
    </lineage>
</organism>
<dbReference type="EMBL" id="JADHEI010000028">
    <property type="protein sequence ID" value="MBF2734758.1"/>
    <property type="molecule type" value="Genomic_DNA"/>
</dbReference>
<evidence type="ECO:0000313" key="2">
    <source>
        <dbReference type="EMBL" id="MBF2734758.1"/>
    </source>
</evidence>
<keyword evidence="2" id="KW-0489">Methyltransferase</keyword>
<dbReference type="PANTHER" id="PTHR43861">
    <property type="entry name" value="TRANS-ACONITATE 2-METHYLTRANSFERASE-RELATED"/>
    <property type="match status" value="1"/>
</dbReference>
<evidence type="ECO:0000313" key="3">
    <source>
        <dbReference type="Proteomes" id="UP000604381"/>
    </source>
</evidence>
<name>A0A930UBX9_9GAMM</name>
<gene>
    <name evidence="2" type="ORF">ISN26_01485</name>
</gene>
<evidence type="ECO:0000256" key="1">
    <source>
        <dbReference type="ARBA" id="ARBA00022679"/>
    </source>
</evidence>
<dbReference type="CDD" id="cd02440">
    <property type="entry name" value="AdoMet_MTases"/>
    <property type="match status" value="1"/>
</dbReference>
<keyword evidence="1" id="KW-0808">Transferase</keyword>
<dbReference type="PANTHER" id="PTHR43861:SF3">
    <property type="entry name" value="PUTATIVE (AFU_ORTHOLOGUE AFUA_2G14390)-RELATED"/>
    <property type="match status" value="1"/>
</dbReference>
<comment type="caution">
    <text evidence="2">The sequence shown here is derived from an EMBL/GenBank/DDBJ whole genome shotgun (WGS) entry which is preliminary data.</text>
</comment>
<accession>A0A930UBX9</accession>
<reference evidence="2" key="1">
    <citation type="submission" date="2020-10" db="EMBL/GenBank/DDBJ databases">
        <title>An improved Amphimedon queenslandica hologenome assembly reveals how three proteobacterial symbionts can extend the metabolic phenotypic of their marine sponge host.</title>
        <authorList>
            <person name="Degnan B."/>
            <person name="Degnan S."/>
            <person name="Xiang X."/>
        </authorList>
    </citation>
    <scope>NUCLEOTIDE SEQUENCE</scope>
    <source>
        <strain evidence="2">AqS2</strain>
    </source>
</reference>
<proteinExistence type="predicted"/>
<dbReference type="GO" id="GO:0032259">
    <property type="term" value="P:methylation"/>
    <property type="evidence" value="ECO:0007669"/>
    <property type="project" value="UniProtKB-KW"/>
</dbReference>
<dbReference type="Gene3D" id="3.40.50.150">
    <property type="entry name" value="Vaccinia Virus protein VP39"/>
    <property type="match status" value="1"/>
</dbReference>
<dbReference type="Proteomes" id="UP000604381">
    <property type="component" value="Unassembled WGS sequence"/>
</dbReference>
<protein>
    <submittedName>
        <fullName evidence="2">Methyltransferase domain-containing protein</fullName>
    </submittedName>
</protein>
<keyword evidence="3" id="KW-1185">Reference proteome</keyword>
<dbReference type="InterPro" id="IPR029063">
    <property type="entry name" value="SAM-dependent_MTases_sf"/>
</dbReference>